<evidence type="ECO:0000256" key="4">
    <source>
        <dbReference type="ARBA" id="ARBA00017273"/>
    </source>
</evidence>
<dbReference type="AlphaFoldDB" id="A0A318TWH5"/>
<dbReference type="GO" id="GO:0006260">
    <property type="term" value="P:DNA replication"/>
    <property type="evidence" value="ECO:0007669"/>
    <property type="project" value="UniProtKB-KW"/>
</dbReference>
<dbReference type="InterPro" id="IPR016195">
    <property type="entry name" value="Pol/histidinol_Pase-like"/>
</dbReference>
<evidence type="ECO:0000256" key="6">
    <source>
        <dbReference type="ARBA" id="ARBA00022679"/>
    </source>
</evidence>
<proteinExistence type="inferred from homology"/>
<dbReference type="InterPro" id="IPR011708">
    <property type="entry name" value="DNA_pol3_alpha_NTPase_dom"/>
</dbReference>
<dbReference type="GO" id="GO:0008408">
    <property type="term" value="F:3'-5' exonuclease activity"/>
    <property type="evidence" value="ECO:0007669"/>
    <property type="project" value="InterPro"/>
</dbReference>
<dbReference type="NCBIfam" id="TIGR00594">
    <property type="entry name" value="polc"/>
    <property type="match status" value="1"/>
</dbReference>
<dbReference type="InterPro" id="IPR004013">
    <property type="entry name" value="PHP_dom"/>
</dbReference>
<dbReference type="CDD" id="cd07434">
    <property type="entry name" value="PHP_PolIIIA_DnaE2"/>
    <property type="match status" value="1"/>
</dbReference>
<keyword evidence="9 13" id="KW-0227">DNA damage</keyword>
<evidence type="ECO:0000256" key="14">
    <source>
        <dbReference type="SAM" id="MobiDB-lite"/>
    </source>
</evidence>
<evidence type="ECO:0000256" key="3">
    <source>
        <dbReference type="ARBA" id="ARBA00012417"/>
    </source>
</evidence>
<dbReference type="Pfam" id="PF14579">
    <property type="entry name" value="HHH_6"/>
    <property type="match status" value="1"/>
</dbReference>
<dbReference type="Gene3D" id="1.10.150.870">
    <property type="match status" value="1"/>
</dbReference>
<evidence type="ECO:0000256" key="13">
    <source>
        <dbReference type="HAMAP-Rule" id="MF_01902"/>
    </source>
</evidence>
<dbReference type="InterPro" id="IPR003141">
    <property type="entry name" value="Pol/His_phosphatase_N"/>
</dbReference>
<sequence>MSEPGNRTPPVEGVPGERPCASQGPAKAGSRPPPAPPSPFHLAENTSGGEGGSAPLSGPAAQPAYAELCITSNFSFLTGASHPEELVTRAADLGLTALAITDRNSLAGVVRAFAALKELRRARNDVPIRSATVTDTSARLSTETTLPRPKADALPRLITGARLILRDALCDWIALPTDRAAYERLSQLLTLGKRRAPKGDCHLDLADLHAEGRGLILIALPQAPLSPKIAHELTEMARRFPGHVFLGAAPRYDGSDRAHFAALSALALATSAPMVAVGDVLMHRAARRQLADVLTCLREGLTIDRIGTKALPNAERRLKSGAEMARLFADHPAAIRRTLDIAARIQFDLSDLSYDYPASLGPEAPQDRLTRLTWEGLARRCPDGIPDRFRALAEKELALVADLGFAAYFLTVHDIVAFARARNILCQGRGSAANSILCWALGITDVRPDQISMVFERFISKHRGEPPDIDVDFEHERREEVIQHIYDTYGRDRAGLCATVIHFRTRAAIREVGKVMGLSADTTAALTGQIWGSSSKGADPARLRELGLDPENRRLAQTIRLIGEIIGFPRHLSQHVGGFVITRGRLDALCPIENAAMEGRTVIEWDKDDIDTLGILKVDILSLGMLTCLRKAFALLEKTGGPSLTLGTVPQEDAPTYAMLSRADAIGVFQVESRAQMNFLPRMRPRTFYDLVIEVAIVRPGPIQGGMVHPYIARRQGREAVSFPSKDLEGVLGKTLGVPLFQEQAMQIAVVGAGFSPEEADRLRRSIATFRRMGTIATFRDRFIAGMLDRGYEQTFAEASFAQIEGFAEYGFPESHAAAFAMLTYVSSWLKCHYPAHFACALLNAQPMGFYAPAQIVRDAREHGIEVRPVSVNASDWDNTLERRTDGRFALRLGFRQVKGLREDDAGWIVAARGNGYPDPQALWLRAGVGAATLERLAEADAFAGMGLTRRDALWQVRAIRAPRPLPLFSDPLDGEGIVEAPPTLPMMHLGEEVVEDYLSLRLSLRAHPMELLRPMIAGLTPHASLGSAPIARTSVCGLVITRQRPGTASGVIFLTLEDETGVSNVIVWPKIYAQFRRAVIGGRLLRVTGRLQREGIVVHLIADEITDLSGHLAALGHPLDSVVGLTQPQADDAPRPRAQAGARHPREQAKKLFPSRDFH</sequence>
<keyword evidence="6 13" id="KW-0808">Transferase</keyword>
<comment type="function">
    <text evidence="13">DNA polymerase involved in damage-induced mutagenesis and translesion synthesis (TLS). It is not the major replicative DNA polymerase.</text>
</comment>
<dbReference type="InterPro" id="IPR004365">
    <property type="entry name" value="NA-bd_OB_tRNA"/>
</dbReference>
<dbReference type="SUPFAM" id="SSF89550">
    <property type="entry name" value="PHP domain-like"/>
    <property type="match status" value="1"/>
</dbReference>
<evidence type="ECO:0000256" key="8">
    <source>
        <dbReference type="ARBA" id="ARBA00022705"/>
    </source>
</evidence>
<keyword evidence="8 13" id="KW-0235">DNA replication</keyword>
<dbReference type="GO" id="GO:0005737">
    <property type="term" value="C:cytoplasm"/>
    <property type="evidence" value="ECO:0007669"/>
    <property type="project" value="UniProtKB-SubCell"/>
</dbReference>
<dbReference type="Proteomes" id="UP000247727">
    <property type="component" value="Unassembled WGS sequence"/>
</dbReference>
<evidence type="ECO:0000256" key="5">
    <source>
        <dbReference type="ARBA" id="ARBA00022490"/>
    </source>
</evidence>
<comment type="catalytic activity">
    <reaction evidence="12 13">
        <text>DNA(n) + a 2'-deoxyribonucleoside 5'-triphosphate = DNA(n+1) + diphosphate</text>
        <dbReference type="Rhea" id="RHEA:22508"/>
        <dbReference type="Rhea" id="RHEA-COMP:17339"/>
        <dbReference type="Rhea" id="RHEA-COMP:17340"/>
        <dbReference type="ChEBI" id="CHEBI:33019"/>
        <dbReference type="ChEBI" id="CHEBI:61560"/>
        <dbReference type="ChEBI" id="CHEBI:173112"/>
        <dbReference type="EC" id="2.7.7.7"/>
    </reaction>
</comment>
<dbReference type="InterPro" id="IPR029460">
    <property type="entry name" value="DNAPol_HHH"/>
</dbReference>
<reference evidence="16 17" key="1">
    <citation type="submission" date="2018-06" db="EMBL/GenBank/DDBJ databases">
        <title>Genomic Encyclopedia of Type Strains, Phase III (KMG-III): the genomes of soil and plant-associated and newly described type strains.</title>
        <authorList>
            <person name="Whitman W."/>
        </authorList>
    </citation>
    <scope>NUCLEOTIDE SEQUENCE [LARGE SCALE GENOMIC DNA]</scope>
    <source>
        <strain evidence="16 17">JA737</strain>
    </source>
</reference>
<dbReference type="CDD" id="cd04485">
    <property type="entry name" value="DnaE_OBF"/>
    <property type="match status" value="1"/>
</dbReference>
<dbReference type="HAMAP" id="MF_01902">
    <property type="entry name" value="DNApol_error_prone"/>
    <property type="match status" value="1"/>
</dbReference>
<dbReference type="PANTHER" id="PTHR32294">
    <property type="entry name" value="DNA POLYMERASE III SUBUNIT ALPHA"/>
    <property type="match status" value="1"/>
</dbReference>
<evidence type="ECO:0000313" key="17">
    <source>
        <dbReference type="Proteomes" id="UP000247727"/>
    </source>
</evidence>
<keyword evidence="10 13" id="KW-0239">DNA-directed DNA polymerase</keyword>
<dbReference type="EC" id="2.7.7.7" evidence="3 13"/>
<dbReference type="Pfam" id="PF02811">
    <property type="entry name" value="PHP"/>
    <property type="match status" value="1"/>
</dbReference>
<evidence type="ECO:0000259" key="15">
    <source>
        <dbReference type="SMART" id="SM00481"/>
    </source>
</evidence>
<keyword evidence="17" id="KW-1185">Reference proteome</keyword>
<evidence type="ECO:0000256" key="12">
    <source>
        <dbReference type="ARBA" id="ARBA00049244"/>
    </source>
</evidence>
<keyword evidence="7 13" id="KW-0548">Nucleotidyltransferase</keyword>
<gene>
    <name evidence="13" type="primary">dnaE2</name>
    <name evidence="16" type="ORF">C8J30_11444</name>
</gene>
<comment type="similarity">
    <text evidence="2 13">Belongs to the DNA polymerase type-C family. DnaE2 subfamily.</text>
</comment>
<comment type="caution">
    <text evidence="16">The sequence shown here is derived from an EMBL/GenBank/DDBJ whole genome shotgun (WGS) entry which is preliminary data.</text>
</comment>
<dbReference type="GO" id="GO:0006281">
    <property type="term" value="P:DNA repair"/>
    <property type="evidence" value="ECO:0007669"/>
    <property type="project" value="UniProtKB-UniRule"/>
</dbReference>
<evidence type="ECO:0000256" key="11">
    <source>
        <dbReference type="ARBA" id="ARBA00023204"/>
    </source>
</evidence>
<name>A0A318TWH5_9RHOB</name>
<dbReference type="GO" id="GO:0003676">
    <property type="term" value="F:nucleic acid binding"/>
    <property type="evidence" value="ECO:0007669"/>
    <property type="project" value="InterPro"/>
</dbReference>
<dbReference type="Pfam" id="PF07733">
    <property type="entry name" value="DNA_pol3_alpha"/>
    <property type="match status" value="1"/>
</dbReference>
<dbReference type="SMART" id="SM00481">
    <property type="entry name" value="POLIIIAc"/>
    <property type="match status" value="1"/>
</dbReference>
<dbReference type="InterPro" id="IPR004805">
    <property type="entry name" value="DnaE2/DnaE/PolC"/>
</dbReference>
<feature type="region of interest" description="Disordered" evidence="14">
    <location>
        <begin position="1"/>
        <end position="60"/>
    </location>
</feature>
<dbReference type="EMBL" id="QJTK01000014">
    <property type="protein sequence ID" value="PYF08107.1"/>
    <property type="molecule type" value="Genomic_DNA"/>
</dbReference>
<keyword evidence="5 13" id="KW-0963">Cytoplasm</keyword>
<organism evidence="16 17">
    <name type="scientific">Rhodobacter viridis</name>
    <dbReference type="NCBI Taxonomy" id="1054202"/>
    <lineage>
        <taxon>Bacteria</taxon>
        <taxon>Pseudomonadati</taxon>
        <taxon>Pseudomonadota</taxon>
        <taxon>Alphaproteobacteria</taxon>
        <taxon>Rhodobacterales</taxon>
        <taxon>Rhodobacter group</taxon>
        <taxon>Rhodobacter</taxon>
    </lineage>
</organism>
<feature type="region of interest" description="Disordered" evidence="14">
    <location>
        <begin position="1126"/>
        <end position="1160"/>
    </location>
</feature>
<dbReference type="Pfam" id="PF01336">
    <property type="entry name" value="tRNA_anti-codon"/>
    <property type="match status" value="1"/>
</dbReference>
<feature type="domain" description="Polymerase/histidinol phosphatase N-terminal" evidence="15">
    <location>
        <begin position="66"/>
        <end position="167"/>
    </location>
</feature>
<evidence type="ECO:0000313" key="16">
    <source>
        <dbReference type="EMBL" id="PYF08107.1"/>
    </source>
</evidence>
<feature type="compositionally biased region" description="Basic and acidic residues" evidence="14">
    <location>
        <begin position="1145"/>
        <end position="1160"/>
    </location>
</feature>
<dbReference type="GO" id="GO:0003887">
    <property type="term" value="F:DNA-directed DNA polymerase activity"/>
    <property type="evidence" value="ECO:0007669"/>
    <property type="project" value="UniProtKB-UniRule"/>
</dbReference>
<evidence type="ECO:0000256" key="2">
    <source>
        <dbReference type="ARBA" id="ARBA00007391"/>
    </source>
</evidence>
<dbReference type="InterPro" id="IPR040982">
    <property type="entry name" value="DNA_pol3_finger"/>
</dbReference>
<protein>
    <recommendedName>
        <fullName evidence="4 13">Error-prone DNA polymerase</fullName>
        <ecNumber evidence="3 13">2.7.7.7</ecNumber>
    </recommendedName>
</protein>
<comment type="subcellular location">
    <subcellularLocation>
        <location evidence="1 13">Cytoplasm</location>
    </subcellularLocation>
</comment>
<accession>A0A318TWH5</accession>
<dbReference type="Gene3D" id="3.20.20.140">
    <property type="entry name" value="Metal-dependent hydrolases"/>
    <property type="match status" value="1"/>
</dbReference>
<evidence type="ECO:0000256" key="10">
    <source>
        <dbReference type="ARBA" id="ARBA00022932"/>
    </source>
</evidence>
<dbReference type="NCBIfam" id="NF004225">
    <property type="entry name" value="PRK05672.1"/>
    <property type="match status" value="1"/>
</dbReference>
<dbReference type="Pfam" id="PF17657">
    <property type="entry name" value="DNA_pol3_finger"/>
    <property type="match status" value="1"/>
</dbReference>
<dbReference type="PANTHER" id="PTHR32294:SF4">
    <property type="entry name" value="ERROR-PRONE DNA POLYMERASE"/>
    <property type="match status" value="1"/>
</dbReference>
<keyword evidence="11 13" id="KW-0234">DNA repair</keyword>
<evidence type="ECO:0000256" key="7">
    <source>
        <dbReference type="ARBA" id="ARBA00022695"/>
    </source>
</evidence>
<evidence type="ECO:0000256" key="1">
    <source>
        <dbReference type="ARBA" id="ARBA00004496"/>
    </source>
</evidence>
<dbReference type="InterPro" id="IPR023073">
    <property type="entry name" value="DnaE2"/>
</dbReference>
<evidence type="ECO:0000256" key="9">
    <source>
        <dbReference type="ARBA" id="ARBA00022763"/>
    </source>
</evidence>